<comment type="caution">
    <text evidence="5">The sequence shown here is derived from an EMBL/GenBank/DDBJ whole genome shotgun (WGS) entry which is preliminary data.</text>
</comment>
<evidence type="ECO:0000313" key="6">
    <source>
        <dbReference type="Proteomes" id="UP000240400"/>
    </source>
</evidence>
<accession>A0A2T4SCK9</accession>
<dbReference type="SUPFAM" id="SSF52540">
    <property type="entry name" value="P-loop containing nucleoside triphosphate hydrolases"/>
    <property type="match status" value="1"/>
</dbReference>
<dbReference type="GO" id="GO:0005524">
    <property type="term" value="F:ATP binding"/>
    <property type="evidence" value="ECO:0007669"/>
    <property type="project" value="UniProtKB-KW"/>
</dbReference>
<dbReference type="InterPro" id="IPR047667">
    <property type="entry name" value="ATPase_ComGA"/>
</dbReference>
<evidence type="ECO:0000256" key="2">
    <source>
        <dbReference type="ARBA" id="ARBA00022741"/>
    </source>
</evidence>
<gene>
    <name evidence="5" type="ORF">BUZ61_03715</name>
</gene>
<dbReference type="EMBL" id="PZHR01000011">
    <property type="protein sequence ID" value="PTK60033.1"/>
    <property type="molecule type" value="Genomic_DNA"/>
</dbReference>
<dbReference type="Pfam" id="PF00437">
    <property type="entry name" value="T2SSE"/>
    <property type="match status" value="1"/>
</dbReference>
<dbReference type="Gene3D" id="3.40.50.300">
    <property type="entry name" value="P-loop containing nucleotide triphosphate hydrolases"/>
    <property type="match status" value="1"/>
</dbReference>
<name>A0A2T4SCK9_9STAP</name>
<sequence>MKLLFKNIFDKAIHENVTDVHFIPNQNKVKIKFRKKAFLVTVETIETNTYKKLLTYMKYQAGLDVSKHNAAQSGRYAYKLKQLYYLRISTLPLSLGYESCVVRIIPQYFQKTAKIQSLNQLFKLMNKQQGLLLFSGPTGSGKSTLMYQMILHAKEQLNVNIITVEDPVERLIEGITQVSINEKAGINYANSFKAILRCDPDIILIGEIRDATIAKQVIHASLSGHLVLSTIHSNNCKGALCRLLEMGISVQELRQTILSIINQRLIVTSKEERSLIYEQLTREDIQFYFENQLTLPNTFQNLSFKLHEMAKEGEICEETLNRYI</sequence>
<protein>
    <submittedName>
        <fullName evidence="5">Competence protein ComGA</fullName>
    </submittedName>
</protein>
<comment type="similarity">
    <text evidence="1">Belongs to the GSP E family.</text>
</comment>
<dbReference type="CDD" id="cd01129">
    <property type="entry name" value="PulE-GspE-like"/>
    <property type="match status" value="1"/>
</dbReference>
<dbReference type="GO" id="GO:0005886">
    <property type="term" value="C:plasma membrane"/>
    <property type="evidence" value="ECO:0007669"/>
    <property type="project" value="TreeGrafter"/>
</dbReference>
<dbReference type="InterPro" id="IPR027417">
    <property type="entry name" value="P-loop_NTPase"/>
</dbReference>
<dbReference type="PANTHER" id="PTHR30258:SF2">
    <property type="entry name" value="COMG OPERON PROTEIN 1"/>
    <property type="match status" value="1"/>
</dbReference>
<evidence type="ECO:0000259" key="4">
    <source>
        <dbReference type="PROSITE" id="PS00662"/>
    </source>
</evidence>
<keyword evidence="3" id="KW-0067">ATP-binding</keyword>
<dbReference type="NCBIfam" id="NF041000">
    <property type="entry name" value="ATPase_ComGA"/>
    <property type="match status" value="1"/>
</dbReference>
<dbReference type="OrthoDB" id="9808272at2"/>
<proteinExistence type="inferred from homology"/>
<keyword evidence="2" id="KW-0547">Nucleotide-binding</keyword>
<dbReference type="RefSeq" id="WP_107644054.1">
    <property type="nucleotide sequence ID" value="NZ_CATLAD010000090.1"/>
</dbReference>
<dbReference type="PROSITE" id="PS00662">
    <property type="entry name" value="T2SP_E"/>
    <property type="match status" value="1"/>
</dbReference>
<organism evidence="5 6">
    <name type="scientific">Staphylococcus nepalensis</name>
    <dbReference type="NCBI Taxonomy" id="214473"/>
    <lineage>
        <taxon>Bacteria</taxon>
        <taxon>Bacillati</taxon>
        <taxon>Bacillota</taxon>
        <taxon>Bacilli</taxon>
        <taxon>Bacillales</taxon>
        <taxon>Staphylococcaceae</taxon>
        <taxon>Staphylococcus</taxon>
    </lineage>
</organism>
<evidence type="ECO:0000313" key="5">
    <source>
        <dbReference type="EMBL" id="PTK60033.1"/>
    </source>
</evidence>
<dbReference type="Proteomes" id="UP000240400">
    <property type="component" value="Unassembled WGS sequence"/>
</dbReference>
<evidence type="ECO:0000256" key="3">
    <source>
        <dbReference type="ARBA" id="ARBA00022840"/>
    </source>
</evidence>
<evidence type="ECO:0000256" key="1">
    <source>
        <dbReference type="ARBA" id="ARBA00006611"/>
    </source>
</evidence>
<reference evidence="5 6" key="1">
    <citation type="journal article" date="2016" name="Front. Microbiol.">
        <title>Comprehensive Phylogenetic Analysis of Bovine Non-aureus Staphylococci Species Based on Whole-Genome Sequencing.</title>
        <authorList>
            <person name="Naushad S."/>
            <person name="Barkema H.W."/>
            <person name="Luby C."/>
            <person name="Condas L.A."/>
            <person name="Nobrega D.B."/>
            <person name="Carson D.A."/>
            <person name="De Buck J."/>
        </authorList>
    </citation>
    <scope>NUCLEOTIDE SEQUENCE [LARGE SCALE GENOMIC DNA]</scope>
    <source>
        <strain evidence="5 6">SNUC 4337</strain>
    </source>
</reference>
<dbReference type="GO" id="GO:0016887">
    <property type="term" value="F:ATP hydrolysis activity"/>
    <property type="evidence" value="ECO:0007669"/>
    <property type="project" value="TreeGrafter"/>
</dbReference>
<dbReference type="AlphaFoldDB" id="A0A2T4SCK9"/>
<feature type="domain" description="Bacterial type II secretion system protein E" evidence="4">
    <location>
        <begin position="196"/>
        <end position="210"/>
    </location>
</feature>
<dbReference type="Gene3D" id="3.30.450.90">
    <property type="match status" value="1"/>
</dbReference>
<dbReference type="PANTHER" id="PTHR30258">
    <property type="entry name" value="TYPE II SECRETION SYSTEM PROTEIN GSPE-RELATED"/>
    <property type="match status" value="1"/>
</dbReference>
<dbReference type="InterPro" id="IPR001482">
    <property type="entry name" value="T2SS/T4SS_dom"/>
</dbReference>